<organism evidence="3 4">
    <name type="scientific">Chlorella sorokiniana</name>
    <name type="common">Freshwater green alga</name>
    <dbReference type="NCBI Taxonomy" id="3076"/>
    <lineage>
        <taxon>Eukaryota</taxon>
        <taxon>Viridiplantae</taxon>
        <taxon>Chlorophyta</taxon>
        <taxon>core chlorophytes</taxon>
        <taxon>Trebouxiophyceae</taxon>
        <taxon>Chlorellales</taxon>
        <taxon>Chlorellaceae</taxon>
        <taxon>Chlorella clade</taxon>
        <taxon>Chlorella</taxon>
    </lineage>
</organism>
<accession>A0A2P6TK21</accession>
<dbReference type="EMBL" id="LHPG02000013">
    <property type="protein sequence ID" value="PRW44388.1"/>
    <property type="molecule type" value="Genomic_DNA"/>
</dbReference>
<evidence type="ECO:0000313" key="4">
    <source>
        <dbReference type="Proteomes" id="UP000239899"/>
    </source>
</evidence>
<dbReference type="InterPro" id="IPR000608">
    <property type="entry name" value="UBC"/>
</dbReference>
<dbReference type="AlphaFoldDB" id="A0A2P6TK21"/>
<protein>
    <submittedName>
        <fullName evidence="3">NEDD8-conjugating enzyme Ubc12-like</fullName>
    </submittedName>
</protein>
<feature type="domain" description="UBC core" evidence="2">
    <location>
        <begin position="28"/>
        <end position="173"/>
    </location>
</feature>
<reference evidence="3 4" key="1">
    <citation type="journal article" date="2018" name="Plant J.">
        <title>Genome sequences of Chlorella sorokiniana UTEX 1602 and Micractinium conductrix SAG 241.80: implications to maltose excretion by a green alga.</title>
        <authorList>
            <person name="Arriola M.B."/>
            <person name="Velmurugan N."/>
            <person name="Zhang Y."/>
            <person name="Plunkett M.H."/>
            <person name="Hondzo H."/>
            <person name="Barney B.M."/>
        </authorList>
    </citation>
    <scope>NUCLEOTIDE SEQUENCE [LARGE SCALE GENOMIC DNA]</scope>
    <source>
        <strain evidence="4">UTEX 1602</strain>
    </source>
</reference>
<dbReference type="OrthoDB" id="10249039at2759"/>
<proteinExistence type="predicted"/>
<comment type="caution">
    <text evidence="3">The sequence shown here is derived from an EMBL/GenBank/DDBJ whole genome shotgun (WGS) entry which is preliminary data.</text>
</comment>
<dbReference type="SMART" id="SM00212">
    <property type="entry name" value="UBCc"/>
    <property type="match status" value="1"/>
</dbReference>
<evidence type="ECO:0000313" key="3">
    <source>
        <dbReference type="EMBL" id="PRW44388.1"/>
    </source>
</evidence>
<evidence type="ECO:0000256" key="1">
    <source>
        <dbReference type="SAM" id="MobiDB-lite"/>
    </source>
</evidence>
<dbReference type="PANTHER" id="PTHR24068">
    <property type="entry name" value="UBIQUITIN-CONJUGATING ENZYME E2"/>
    <property type="match status" value="1"/>
</dbReference>
<feature type="compositionally biased region" description="Low complexity" evidence="1">
    <location>
        <begin position="10"/>
        <end position="22"/>
    </location>
</feature>
<evidence type="ECO:0000259" key="2">
    <source>
        <dbReference type="PROSITE" id="PS50127"/>
    </source>
</evidence>
<dbReference type="Proteomes" id="UP000239899">
    <property type="component" value="Unassembled WGS sequence"/>
</dbReference>
<dbReference type="Pfam" id="PF00179">
    <property type="entry name" value="UQ_con"/>
    <property type="match status" value="1"/>
</dbReference>
<keyword evidence="4" id="KW-1185">Reference proteome</keyword>
<sequence length="194" mass="21464">MLNLQMMAGPRVASPVSSPRSPHSAKHGELIRLAKDLSELDLPPQVALSFPHGMGHSQLFEVAMTPDEGCYAGGTFLFHFRVPDSYPADPPRVRCLTQVFHPCIDDAGHVDMSLLGDDWRPDMGIKHIIYGLWRLFLLPESEDSLNTAAGSLVHSDRSGFERAVEEAVHSGATIEGKYYEQAMGQRNVHSRNED</sequence>
<gene>
    <name evidence="3" type="ORF">C2E21_6585</name>
</gene>
<dbReference type="SUPFAM" id="SSF54495">
    <property type="entry name" value="UBC-like"/>
    <property type="match status" value="1"/>
</dbReference>
<dbReference type="PROSITE" id="PS50127">
    <property type="entry name" value="UBC_2"/>
    <property type="match status" value="1"/>
</dbReference>
<dbReference type="CDD" id="cd23794">
    <property type="entry name" value="UBCc_UBE2F_UBE2M"/>
    <property type="match status" value="1"/>
</dbReference>
<feature type="region of interest" description="Disordered" evidence="1">
    <location>
        <begin position="1"/>
        <end position="25"/>
    </location>
</feature>
<dbReference type="Gene3D" id="3.10.110.10">
    <property type="entry name" value="Ubiquitin Conjugating Enzyme"/>
    <property type="match status" value="1"/>
</dbReference>
<dbReference type="STRING" id="3076.A0A2P6TK21"/>
<name>A0A2P6TK21_CHLSO</name>
<dbReference type="InterPro" id="IPR016135">
    <property type="entry name" value="UBQ-conjugating_enzyme/RWD"/>
</dbReference>